<dbReference type="GO" id="GO:0006777">
    <property type="term" value="P:Mo-molybdopterin cofactor biosynthetic process"/>
    <property type="evidence" value="ECO:0007669"/>
    <property type="project" value="UniProtKB-UniRule"/>
</dbReference>
<feature type="binding site" evidence="12">
    <location>
        <position position="67"/>
    </location>
    <ligand>
        <name>GTP</name>
        <dbReference type="ChEBI" id="CHEBI:37565"/>
    </ligand>
</feature>
<protein>
    <recommendedName>
        <fullName evidence="1 12">GTP 3',8-cyclase</fullName>
        <ecNumber evidence="1 12">4.1.99.22</ecNumber>
    </recommendedName>
    <alternativeName>
        <fullName evidence="12">Molybdenum cofactor biosynthesis protein A</fullName>
    </alternativeName>
</protein>
<evidence type="ECO:0000256" key="3">
    <source>
        <dbReference type="ARBA" id="ARBA00022691"/>
    </source>
</evidence>
<comment type="similarity">
    <text evidence="12">Belongs to the radical SAM superfamily. MoaA family.</text>
</comment>
<feature type="binding site" evidence="12">
    <location>
        <position position="122"/>
    </location>
    <ligand>
        <name>S-adenosyl-L-methionine</name>
        <dbReference type="ChEBI" id="CHEBI:59789"/>
    </ligand>
</feature>
<dbReference type="InterPro" id="IPR000385">
    <property type="entry name" value="MoaA_NifB_PqqE_Fe-S-bd_CS"/>
</dbReference>
<dbReference type="PANTHER" id="PTHR22960">
    <property type="entry name" value="MOLYBDOPTERIN COFACTOR SYNTHESIS PROTEIN A"/>
    <property type="match status" value="1"/>
</dbReference>
<feature type="binding site" evidence="12">
    <location>
        <position position="31"/>
    </location>
    <ligand>
        <name>[4Fe-4S] cluster</name>
        <dbReference type="ChEBI" id="CHEBI:49883"/>
        <label>1</label>
        <note>4Fe-4S-S-AdoMet</note>
    </ligand>
</feature>
<keyword evidence="9 12" id="KW-0501">Molybdenum cofactor biosynthesis</keyword>
<dbReference type="NCBIfam" id="TIGR02666">
    <property type="entry name" value="moaA"/>
    <property type="match status" value="1"/>
</dbReference>
<comment type="catalytic activity">
    <reaction evidence="11 12">
        <text>GTP + AH2 + S-adenosyl-L-methionine = (8S)-3',8-cyclo-7,8-dihydroguanosine 5'-triphosphate + 5'-deoxyadenosine + L-methionine + A + H(+)</text>
        <dbReference type="Rhea" id="RHEA:49576"/>
        <dbReference type="ChEBI" id="CHEBI:13193"/>
        <dbReference type="ChEBI" id="CHEBI:15378"/>
        <dbReference type="ChEBI" id="CHEBI:17319"/>
        <dbReference type="ChEBI" id="CHEBI:17499"/>
        <dbReference type="ChEBI" id="CHEBI:37565"/>
        <dbReference type="ChEBI" id="CHEBI:57844"/>
        <dbReference type="ChEBI" id="CHEBI:59789"/>
        <dbReference type="ChEBI" id="CHEBI:131766"/>
        <dbReference type="EC" id="4.1.99.22"/>
    </reaction>
</comment>
<dbReference type="STRING" id="335543.Sfum_1905"/>
<evidence type="ECO:0000256" key="8">
    <source>
        <dbReference type="ARBA" id="ARBA00023134"/>
    </source>
</evidence>
<dbReference type="FunCoup" id="A0LJI8">
    <property type="interactions" value="430"/>
</dbReference>
<keyword evidence="5 12" id="KW-0547">Nucleotide-binding</keyword>
<dbReference type="CDD" id="cd01335">
    <property type="entry name" value="Radical_SAM"/>
    <property type="match status" value="1"/>
</dbReference>
<dbReference type="AlphaFoldDB" id="A0LJI8"/>
<feature type="binding site" evidence="12">
    <location>
        <position position="98"/>
    </location>
    <ligand>
        <name>GTP</name>
        <dbReference type="ChEBI" id="CHEBI:37565"/>
    </ligand>
</feature>
<feature type="binding site" evidence="12">
    <location>
        <position position="193"/>
    </location>
    <ligand>
        <name>S-adenosyl-L-methionine</name>
        <dbReference type="ChEBI" id="CHEBI:59789"/>
    </ligand>
</feature>
<feature type="binding site" evidence="12">
    <location>
        <begin position="260"/>
        <end position="262"/>
    </location>
    <ligand>
        <name>GTP</name>
        <dbReference type="ChEBI" id="CHEBI:37565"/>
    </ligand>
</feature>
<evidence type="ECO:0000256" key="4">
    <source>
        <dbReference type="ARBA" id="ARBA00022723"/>
    </source>
</evidence>
<dbReference type="RefSeq" id="WP_011698760.1">
    <property type="nucleotide sequence ID" value="NC_008554.1"/>
</dbReference>
<dbReference type="PROSITE" id="PS01305">
    <property type="entry name" value="MOAA_NIFB_PQQE"/>
    <property type="match status" value="1"/>
</dbReference>
<dbReference type="SMART" id="SM00729">
    <property type="entry name" value="Elp3"/>
    <property type="match status" value="1"/>
</dbReference>
<dbReference type="InterPro" id="IPR013483">
    <property type="entry name" value="MoaA"/>
</dbReference>
<dbReference type="HOGENOM" id="CLU_009273_0_1_7"/>
<dbReference type="SFLD" id="SFLDG01386">
    <property type="entry name" value="main_SPASM_domain-containing"/>
    <property type="match status" value="1"/>
</dbReference>
<evidence type="ECO:0000256" key="2">
    <source>
        <dbReference type="ARBA" id="ARBA00022485"/>
    </source>
</evidence>
<dbReference type="GO" id="GO:0046872">
    <property type="term" value="F:metal ion binding"/>
    <property type="evidence" value="ECO:0007669"/>
    <property type="project" value="UniProtKB-KW"/>
</dbReference>
<feature type="binding site" evidence="12">
    <location>
        <position position="30"/>
    </location>
    <ligand>
        <name>S-adenosyl-L-methionine</name>
        <dbReference type="ChEBI" id="CHEBI:59789"/>
    </ligand>
</feature>
<dbReference type="CDD" id="cd21117">
    <property type="entry name" value="Twitch_MoaA"/>
    <property type="match status" value="1"/>
</dbReference>
<dbReference type="EC" id="4.1.99.22" evidence="1 12"/>
<keyword evidence="8 12" id="KW-0342">GTP-binding</keyword>
<keyword evidence="4 12" id="KW-0479">Metal-binding</keyword>
<dbReference type="InParanoid" id="A0LJI8"/>
<feature type="binding site" evidence="12">
    <location>
        <position position="272"/>
    </location>
    <ligand>
        <name>[4Fe-4S] cluster</name>
        <dbReference type="ChEBI" id="CHEBI:49883"/>
        <label>2</label>
        <note>4Fe-4S-substrate</note>
    </ligand>
</feature>
<proteinExistence type="inferred from homology"/>
<feature type="binding site" evidence="12">
    <location>
        <position position="159"/>
    </location>
    <ligand>
        <name>GTP</name>
        <dbReference type="ChEBI" id="CHEBI:37565"/>
    </ligand>
</feature>
<sequence>MTSPPTDPYQRRIDYLRLSITDRCNLRCTYCMPEGGVPKLAHGDILRYEEILRLARIVTAMGISKIRITGGEPLVRRDVLFLCGSIAGIPQLRSLSITTNGVLLGRLAGGLFQAGIKRINVSLDTLKPGRFASITRQDCFEEVWKGIMAAHEAGFAPIKLNAVVMRGVNDDEIADLARLTFEYPFHMRFIEFMPFKEADYDDRFLSSEDILDRLRSVGELVPVESTDSNGPARHYRFAGAMGKIGIISPISNHFCPTCNRLRVTADGRLRTCLFAREETDLKRALRLGASDEEMMLLIRTAIADKPERHELDSRAFRKCISRPMFAIGG</sequence>
<dbReference type="eggNOG" id="COG2896">
    <property type="taxonomic scope" value="Bacteria"/>
</dbReference>
<comment type="pathway">
    <text evidence="12">Cofactor biosynthesis; molybdopterin biosynthesis.</text>
</comment>
<evidence type="ECO:0000256" key="7">
    <source>
        <dbReference type="ARBA" id="ARBA00023014"/>
    </source>
</evidence>
<evidence type="ECO:0000256" key="5">
    <source>
        <dbReference type="ARBA" id="ARBA00022741"/>
    </source>
</evidence>
<dbReference type="GO" id="GO:0005525">
    <property type="term" value="F:GTP binding"/>
    <property type="evidence" value="ECO:0007669"/>
    <property type="project" value="UniProtKB-UniRule"/>
</dbReference>
<evidence type="ECO:0000256" key="10">
    <source>
        <dbReference type="ARBA" id="ARBA00023239"/>
    </source>
</evidence>
<feature type="binding site" evidence="12">
    <location>
        <position position="17"/>
    </location>
    <ligand>
        <name>GTP</name>
        <dbReference type="ChEBI" id="CHEBI:37565"/>
    </ligand>
</feature>
<reference evidence="14 15" key="1">
    <citation type="submission" date="2006-10" db="EMBL/GenBank/DDBJ databases">
        <title>Complete sequence of Syntrophobacter fumaroxidans MPOB.</title>
        <authorList>
            <consortium name="US DOE Joint Genome Institute"/>
            <person name="Copeland A."/>
            <person name="Lucas S."/>
            <person name="Lapidus A."/>
            <person name="Barry K."/>
            <person name="Detter J.C."/>
            <person name="Glavina del Rio T."/>
            <person name="Hammon N."/>
            <person name="Israni S."/>
            <person name="Pitluck S."/>
            <person name="Goltsman E.G."/>
            <person name="Martinez M."/>
            <person name="Schmutz J."/>
            <person name="Larimer F."/>
            <person name="Land M."/>
            <person name="Hauser L."/>
            <person name="Kyrpides N."/>
            <person name="Kim E."/>
            <person name="Boone D.R."/>
            <person name="Brockman F."/>
            <person name="Culley D."/>
            <person name="Ferry J."/>
            <person name="Gunsalus R."/>
            <person name="McInerney M.J."/>
            <person name="Morrison M."/>
            <person name="Plugge C."/>
            <person name="Rohlin L."/>
            <person name="Scholten J."/>
            <person name="Sieber J."/>
            <person name="Stams A.J.M."/>
            <person name="Worm P."/>
            <person name="Henstra A.M."/>
            <person name="Richardson P."/>
        </authorList>
    </citation>
    <scope>NUCLEOTIDE SEQUENCE [LARGE SCALE GENOMIC DNA]</scope>
    <source>
        <strain evidence="15">DSM 10017 / MPOB</strain>
    </source>
</reference>
<dbReference type="InterPro" id="IPR040064">
    <property type="entry name" value="MoaA-like"/>
</dbReference>
<keyword evidence="2 12" id="KW-0004">4Fe-4S</keyword>
<dbReference type="UniPathway" id="UPA00344"/>
<evidence type="ECO:0000259" key="13">
    <source>
        <dbReference type="PROSITE" id="PS51918"/>
    </source>
</evidence>
<dbReference type="SUPFAM" id="SSF102114">
    <property type="entry name" value="Radical SAM enzymes"/>
    <property type="match status" value="1"/>
</dbReference>
<comment type="subunit">
    <text evidence="12">Monomer and homodimer.</text>
</comment>
<feature type="binding site" evidence="12">
    <location>
        <position position="71"/>
    </location>
    <ligand>
        <name>S-adenosyl-L-methionine</name>
        <dbReference type="ChEBI" id="CHEBI:59789"/>
    </ligand>
</feature>
<evidence type="ECO:0000256" key="1">
    <source>
        <dbReference type="ARBA" id="ARBA00012167"/>
    </source>
</evidence>
<dbReference type="GO" id="GO:0051539">
    <property type="term" value="F:4 iron, 4 sulfur cluster binding"/>
    <property type="evidence" value="ECO:0007669"/>
    <property type="project" value="UniProtKB-UniRule"/>
</dbReference>
<dbReference type="GO" id="GO:1904047">
    <property type="term" value="F:S-adenosyl-L-methionine binding"/>
    <property type="evidence" value="ECO:0007669"/>
    <property type="project" value="UniProtKB-UniRule"/>
</dbReference>
<accession>A0LJI8</accession>
<evidence type="ECO:0000313" key="15">
    <source>
        <dbReference type="Proteomes" id="UP000001784"/>
    </source>
</evidence>
<keyword evidence="6 12" id="KW-0408">Iron</keyword>
<dbReference type="NCBIfam" id="NF001199">
    <property type="entry name" value="PRK00164.2-1"/>
    <property type="match status" value="1"/>
</dbReference>
<dbReference type="EMBL" id="CP000478">
    <property type="protein sequence ID" value="ABK17590.1"/>
    <property type="molecule type" value="Genomic_DNA"/>
</dbReference>
<evidence type="ECO:0000256" key="11">
    <source>
        <dbReference type="ARBA" id="ARBA00048697"/>
    </source>
</evidence>
<dbReference type="GO" id="GO:0061799">
    <property type="term" value="F:cyclic pyranopterin monophosphate synthase activity"/>
    <property type="evidence" value="ECO:0007669"/>
    <property type="project" value="TreeGrafter"/>
</dbReference>
<dbReference type="GO" id="GO:0016787">
    <property type="term" value="F:hydrolase activity"/>
    <property type="evidence" value="ECO:0007669"/>
    <property type="project" value="UniProtKB-KW"/>
</dbReference>
<dbReference type="PROSITE" id="PS51918">
    <property type="entry name" value="RADICAL_SAM"/>
    <property type="match status" value="1"/>
</dbReference>
<dbReference type="Pfam" id="PF04055">
    <property type="entry name" value="Radical_SAM"/>
    <property type="match status" value="1"/>
</dbReference>
<keyword evidence="3 12" id="KW-0949">S-adenosyl-L-methionine</keyword>
<dbReference type="GO" id="GO:0061798">
    <property type="term" value="F:GTP 3',8'-cyclase activity"/>
    <property type="evidence" value="ECO:0007669"/>
    <property type="project" value="UniProtKB-UniRule"/>
</dbReference>
<feature type="domain" description="Radical SAM core" evidence="13">
    <location>
        <begin position="8"/>
        <end position="224"/>
    </location>
</feature>
<evidence type="ECO:0000313" key="14">
    <source>
        <dbReference type="EMBL" id="ABK17590.1"/>
    </source>
</evidence>
<gene>
    <name evidence="12" type="primary">moaA</name>
    <name evidence="14" type="ordered locus">Sfum_1905</name>
</gene>
<dbReference type="HAMAP" id="MF_01225_B">
    <property type="entry name" value="MoaA_B"/>
    <property type="match status" value="1"/>
</dbReference>
<dbReference type="InterPro" id="IPR013785">
    <property type="entry name" value="Aldolase_TIM"/>
</dbReference>
<evidence type="ECO:0000256" key="6">
    <source>
        <dbReference type="ARBA" id="ARBA00023004"/>
    </source>
</evidence>
<dbReference type="InterPro" id="IPR050105">
    <property type="entry name" value="MoCo_biosynth_MoaA/MoaC"/>
</dbReference>
<dbReference type="SFLD" id="SFLDG01067">
    <property type="entry name" value="SPASM/twitch_domain_containing"/>
    <property type="match status" value="1"/>
</dbReference>
<keyword evidence="14" id="KW-0378">Hydrolase</keyword>
<dbReference type="KEGG" id="sfu:Sfum_1905"/>
<keyword evidence="7 12" id="KW-0411">Iron-sulfur</keyword>
<feature type="binding site" evidence="12">
    <location>
        <position position="255"/>
    </location>
    <ligand>
        <name>[4Fe-4S] cluster</name>
        <dbReference type="ChEBI" id="CHEBI:49883"/>
        <label>2</label>
        <note>4Fe-4S-substrate</note>
    </ligand>
</feature>
<dbReference type="SFLD" id="SFLDG01383">
    <property type="entry name" value="cyclic_pyranopterin_phosphate"/>
    <property type="match status" value="1"/>
</dbReference>
<dbReference type="OrthoDB" id="9763993at2"/>
<dbReference type="PANTHER" id="PTHR22960:SF0">
    <property type="entry name" value="MOLYBDENUM COFACTOR BIOSYNTHESIS PROTEIN 1"/>
    <property type="match status" value="1"/>
</dbReference>
<dbReference type="SFLD" id="SFLDS00029">
    <property type="entry name" value="Radical_SAM"/>
    <property type="match status" value="1"/>
</dbReference>
<dbReference type="Proteomes" id="UP000001784">
    <property type="component" value="Chromosome"/>
</dbReference>
<dbReference type="Gene3D" id="3.20.20.70">
    <property type="entry name" value="Aldolase class I"/>
    <property type="match status" value="1"/>
</dbReference>
<feature type="binding site" evidence="12">
    <location>
        <position position="24"/>
    </location>
    <ligand>
        <name>[4Fe-4S] cluster</name>
        <dbReference type="ChEBI" id="CHEBI:49883"/>
        <label>1</label>
        <note>4Fe-4S-S-AdoMet</note>
    </ligand>
</feature>
<keyword evidence="15" id="KW-1185">Reference proteome</keyword>
<organism evidence="14 15">
    <name type="scientific">Syntrophobacter fumaroxidans (strain DSM 10017 / MPOB)</name>
    <dbReference type="NCBI Taxonomy" id="335543"/>
    <lineage>
        <taxon>Bacteria</taxon>
        <taxon>Pseudomonadati</taxon>
        <taxon>Thermodesulfobacteriota</taxon>
        <taxon>Syntrophobacteria</taxon>
        <taxon>Syntrophobacterales</taxon>
        <taxon>Syntrophobacteraceae</taxon>
        <taxon>Syntrophobacter</taxon>
    </lineage>
</organism>
<feature type="binding site" evidence="12">
    <location>
        <position position="258"/>
    </location>
    <ligand>
        <name>[4Fe-4S] cluster</name>
        <dbReference type="ChEBI" id="CHEBI:49883"/>
        <label>2</label>
        <note>4Fe-4S-substrate</note>
    </ligand>
</feature>
<name>A0LJI8_SYNFM</name>
<dbReference type="InterPro" id="IPR007197">
    <property type="entry name" value="rSAM"/>
</dbReference>
<keyword evidence="10 12" id="KW-0456">Lyase</keyword>
<comment type="cofactor">
    <cofactor evidence="12">
        <name>[4Fe-4S] cluster</name>
        <dbReference type="ChEBI" id="CHEBI:49883"/>
    </cofactor>
    <text evidence="12">Binds 2 [4Fe-4S] clusters. Binds 1 [4Fe-4S] cluster coordinated with 3 cysteines and an exchangeable S-adenosyl-L-methionine and 1 [4Fe-4S] cluster coordinated with 3 cysteines and the GTP-derived substrate.</text>
</comment>
<dbReference type="InterPro" id="IPR010505">
    <property type="entry name" value="MoaA_twitch"/>
</dbReference>
<evidence type="ECO:0000256" key="9">
    <source>
        <dbReference type="ARBA" id="ARBA00023150"/>
    </source>
</evidence>
<feature type="binding site" evidence="12">
    <location>
        <position position="28"/>
    </location>
    <ligand>
        <name>[4Fe-4S] cluster</name>
        <dbReference type="ChEBI" id="CHEBI:49883"/>
        <label>1</label>
        <note>4Fe-4S-S-AdoMet</note>
    </ligand>
</feature>
<dbReference type="InterPro" id="IPR058240">
    <property type="entry name" value="rSAM_sf"/>
</dbReference>
<evidence type="ECO:0000256" key="12">
    <source>
        <dbReference type="HAMAP-Rule" id="MF_01225"/>
    </source>
</evidence>
<dbReference type="Pfam" id="PF06463">
    <property type="entry name" value="Mob_synth_C"/>
    <property type="match status" value="1"/>
</dbReference>
<dbReference type="InterPro" id="IPR006638">
    <property type="entry name" value="Elp3/MiaA/NifB-like_rSAM"/>
</dbReference>
<comment type="function">
    <text evidence="12">Catalyzes the cyclization of GTP to (8S)-3',8-cyclo-7,8-dihydroguanosine 5'-triphosphate.</text>
</comment>